<feature type="compositionally biased region" description="Polar residues" evidence="6">
    <location>
        <begin position="13"/>
        <end position="24"/>
    </location>
</feature>
<organism evidence="8 9">
    <name type="scientific">Parashewanella spongiae</name>
    <dbReference type="NCBI Taxonomy" id="342950"/>
    <lineage>
        <taxon>Bacteria</taxon>
        <taxon>Pseudomonadati</taxon>
        <taxon>Pseudomonadota</taxon>
        <taxon>Gammaproteobacteria</taxon>
        <taxon>Alteromonadales</taxon>
        <taxon>Shewanellaceae</taxon>
        <taxon>Parashewanella</taxon>
    </lineage>
</organism>
<keyword evidence="3" id="KW-0843">Virulence</keyword>
<keyword evidence="2" id="KW-1043">Host membrane</keyword>
<comment type="similarity">
    <text evidence="4">Belongs to the SctE/SipB/YopB family.</text>
</comment>
<protein>
    <recommendedName>
        <fullName evidence="7">Translocator protein BipB-like C-terminal domain-containing protein</fullName>
    </recommendedName>
</protein>
<proteinExistence type="inferred from homology"/>
<evidence type="ECO:0000256" key="2">
    <source>
        <dbReference type="ARBA" id="ARBA00022870"/>
    </source>
</evidence>
<keyword evidence="2" id="KW-0472">Membrane</keyword>
<dbReference type="GO" id="GO:0033644">
    <property type="term" value="C:host cell membrane"/>
    <property type="evidence" value="ECO:0007669"/>
    <property type="project" value="UniProtKB-SubCell"/>
</dbReference>
<accession>A0A3A6TDE7</accession>
<evidence type="ECO:0000256" key="1">
    <source>
        <dbReference type="ARBA" id="ARBA00004301"/>
    </source>
</evidence>
<reference evidence="8 9" key="1">
    <citation type="submission" date="2018-09" db="EMBL/GenBank/DDBJ databases">
        <title>Phylogeny of the Shewanellaceae, and recommendation for two new genera, Pseudoshewanella and Parashewanella.</title>
        <authorList>
            <person name="Wang G."/>
        </authorList>
    </citation>
    <scope>NUCLEOTIDE SEQUENCE [LARGE SCALE GENOMIC DNA]</scope>
    <source>
        <strain evidence="8 9">KCTC 22492</strain>
    </source>
</reference>
<evidence type="ECO:0000313" key="9">
    <source>
        <dbReference type="Proteomes" id="UP000273022"/>
    </source>
</evidence>
<feature type="region of interest" description="Disordered" evidence="6">
    <location>
        <begin position="1"/>
        <end position="25"/>
    </location>
</feature>
<feature type="domain" description="Translocator protein BipB-like C-terminal" evidence="7">
    <location>
        <begin position="379"/>
        <end position="586"/>
    </location>
</feature>
<dbReference type="InterPro" id="IPR006972">
    <property type="entry name" value="BipB-like_C"/>
</dbReference>
<evidence type="ECO:0000313" key="8">
    <source>
        <dbReference type="EMBL" id="RJY13459.1"/>
    </source>
</evidence>
<dbReference type="RefSeq" id="WP_121853734.1">
    <property type="nucleotide sequence ID" value="NZ_CP037952.1"/>
</dbReference>
<feature type="domain" description="Translocator protein BipB-like C-terminal" evidence="7">
    <location>
        <begin position="163"/>
        <end position="373"/>
    </location>
</feature>
<dbReference type="EMBL" id="QYYH01000064">
    <property type="protein sequence ID" value="RJY13459.1"/>
    <property type="molecule type" value="Genomic_DNA"/>
</dbReference>
<comment type="caution">
    <text evidence="8">The sequence shown here is derived from an EMBL/GenBank/DDBJ whole genome shotgun (WGS) entry which is preliminary data.</text>
</comment>
<feature type="coiled-coil region" evidence="5">
    <location>
        <begin position="369"/>
        <end position="396"/>
    </location>
</feature>
<evidence type="ECO:0000259" key="7">
    <source>
        <dbReference type="Pfam" id="PF04888"/>
    </source>
</evidence>
<name>A0A3A6TDE7_9GAMM</name>
<dbReference type="AlphaFoldDB" id="A0A3A6TDE7"/>
<sequence>MSAVNSIKPKTDIPQSIQSTSPTGDTAGIDAAYQAATIPSWSKPSEYALADHMSKHGSAISRTDADRALKKVMGQIIRQGQTNAKATDDENEKEQIHDEIVKEKIMQDDIHQKNKTKQSLQDQINQDIAQAKKTADDHSISSPTLKVDDIKMANLEKIDPQQMVMMATLLGISTFSATADATIKATDIMTKTQEVLRDQKVKKLQDKMAQQSAQAKKAHKAGIWTALFDWVISAAEAIYGIVKLVEGAARIILSAGADVNAYMEVAAGGTYLAAGVAGFVKAAAETAELSPHLSEAQKKKCEEVAKYAGFVQLGFEAAGLIVDVVQGGLAFKAARGAVKGIKTGVEAAAPKLVEGIADVAAKSAEDGASEAVELSITEAKQALKEMSKEIAKEVSEKLGDSIAENVTSKAFKEAVENSGSTVVKKTMSSVSDSTKHFGEKAIKDMTEKVVNKVVKRAIKKAIKEGVEISADDLVKSAGRWATWELMKKAASIGVKVGIHMLQGAVGGGRTITVGTIKEIKRKTEEAVERLMLDTEFLEYTYDWYERTKNDEVKAAKGLMQKETTSLQGATQTITETGSIQSRVASSLI</sequence>
<evidence type="ECO:0000256" key="3">
    <source>
        <dbReference type="ARBA" id="ARBA00023026"/>
    </source>
</evidence>
<dbReference type="OrthoDB" id="6479672at2"/>
<dbReference type="Proteomes" id="UP000273022">
    <property type="component" value="Unassembled WGS sequence"/>
</dbReference>
<keyword evidence="5" id="KW-0175">Coiled coil</keyword>
<comment type="subcellular location">
    <subcellularLocation>
        <location evidence="1">Host membrane</location>
        <topology evidence="1">Multi-pass membrane protein</topology>
    </subcellularLocation>
</comment>
<dbReference type="Pfam" id="PF04888">
    <property type="entry name" value="SseC"/>
    <property type="match status" value="2"/>
</dbReference>
<evidence type="ECO:0000256" key="4">
    <source>
        <dbReference type="ARBA" id="ARBA00035640"/>
    </source>
</evidence>
<evidence type="ECO:0000256" key="5">
    <source>
        <dbReference type="SAM" id="Coils"/>
    </source>
</evidence>
<gene>
    <name evidence="8" type="ORF">D5R81_11250</name>
</gene>
<evidence type="ECO:0000256" key="6">
    <source>
        <dbReference type="SAM" id="MobiDB-lite"/>
    </source>
</evidence>
<keyword evidence="9" id="KW-1185">Reference proteome</keyword>